<feature type="transmembrane region" description="Helical" evidence="6">
    <location>
        <begin position="21"/>
        <end position="43"/>
    </location>
</feature>
<feature type="transmembrane region" description="Helical" evidence="6">
    <location>
        <begin position="310"/>
        <end position="328"/>
    </location>
</feature>
<feature type="transmembrane region" description="Helical" evidence="6">
    <location>
        <begin position="334"/>
        <end position="357"/>
    </location>
</feature>
<evidence type="ECO:0000256" key="3">
    <source>
        <dbReference type="ARBA" id="ARBA00022692"/>
    </source>
</evidence>
<feature type="transmembrane region" description="Helical" evidence="6">
    <location>
        <begin position="243"/>
        <end position="268"/>
    </location>
</feature>
<dbReference type="Gene3D" id="1.20.1250.20">
    <property type="entry name" value="MFS general substrate transporter like domains"/>
    <property type="match status" value="2"/>
</dbReference>
<dbReference type="PANTHER" id="PTHR23519">
    <property type="entry name" value="AUTOPHAGY-RELATED PROTEIN 22"/>
    <property type="match status" value="1"/>
</dbReference>
<dbReference type="GO" id="GO:0022857">
    <property type="term" value="F:transmembrane transporter activity"/>
    <property type="evidence" value="ECO:0007669"/>
    <property type="project" value="InterPro"/>
</dbReference>
<keyword evidence="2" id="KW-0813">Transport</keyword>
<reference evidence="8 9" key="1">
    <citation type="journal article" date="2011" name="Front. Microbiol.">
        <title>Genomic signatures of strain selection and enhancement in Bacillus atrophaeus var. globigii, a historical biowarfare simulant.</title>
        <authorList>
            <person name="Gibbons H.S."/>
            <person name="Broomall S.M."/>
            <person name="McNew L.A."/>
            <person name="Daligault H."/>
            <person name="Chapman C."/>
            <person name="Bruce D."/>
            <person name="Karavis M."/>
            <person name="Krepps M."/>
            <person name="McGregor P.A."/>
            <person name="Hong C."/>
            <person name="Park K.H."/>
            <person name="Akmal A."/>
            <person name="Feldman A."/>
            <person name="Lin J.S."/>
            <person name="Chang W.E."/>
            <person name="Higgs B.W."/>
            <person name="Demirev P."/>
            <person name="Lindquist J."/>
            <person name="Liem A."/>
            <person name="Fochler E."/>
            <person name="Read T.D."/>
            <person name="Tapia R."/>
            <person name="Johnson S."/>
            <person name="Bishop-Lilly K.A."/>
            <person name="Detter C."/>
            <person name="Han C."/>
            <person name="Sozhamannan S."/>
            <person name="Rosenzweig C.N."/>
            <person name="Skowronski E.W."/>
        </authorList>
    </citation>
    <scope>NUCLEOTIDE SEQUENCE [LARGE SCALE GENOMIC DNA]</scope>
    <source>
        <strain evidence="8 9">AK5</strain>
    </source>
</reference>
<evidence type="ECO:0000256" key="4">
    <source>
        <dbReference type="ARBA" id="ARBA00022989"/>
    </source>
</evidence>
<evidence type="ECO:0000256" key="5">
    <source>
        <dbReference type="ARBA" id="ARBA00023136"/>
    </source>
</evidence>
<keyword evidence="4 6" id="KW-1133">Transmembrane helix</keyword>
<evidence type="ECO:0000259" key="7">
    <source>
        <dbReference type="PROSITE" id="PS50850"/>
    </source>
</evidence>
<sequence length="448" mass="49322">MAELERNARKREIFGWAMYDIANQAYTTIVISFVYSAFFVAYIVPADSVWRDAYWSIAIIGSTLLAMVLSPIVGFWIDQGVSKKRLLAWSTIICASFTCTLYWVGPGDIWWGIAIILITNTAWMLGEAIMSAFLPQLATRKNMGLVSGLGWGLGYIGGFVSMVMVSLMIIRADPVTDTGNYIAQHQWAMIAISIYFVIVAIPTFVLVRERSPTVQALAVKQTGTWREWLRSLNMFEQQRLQPLLFKFFWAFLFYMAGVQVVVKFIGIYSTGELGLSQQDLVAVFLATQFSALFGAIAFGVVERFIGARKVLFTVIALWIVAITGMYAIHDVAAYGNWSVRDVFLIIALLAGTGIGSIQASSRSLVALLAGEGRDGSAFGLWGMFNRLAMLLAATFGIVADLFSRQNALLLVISFFVIGALLLVRVHGLSQASRAPRSGPTTADRIGKN</sequence>
<feature type="transmembrane region" description="Helical" evidence="6">
    <location>
        <begin position="378"/>
        <end position="399"/>
    </location>
</feature>
<dbReference type="Pfam" id="PF11700">
    <property type="entry name" value="ATG22"/>
    <property type="match status" value="1"/>
</dbReference>
<evidence type="ECO:0000256" key="1">
    <source>
        <dbReference type="ARBA" id="ARBA00004127"/>
    </source>
</evidence>
<dbReference type="SUPFAM" id="SSF103473">
    <property type="entry name" value="MFS general substrate transporter"/>
    <property type="match status" value="1"/>
</dbReference>
<dbReference type="PROSITE" id="PS50850">
    <property type="entry name" value="MFS"/>
    <property type="match status" value="1"/>
</dbReference>
<dbReference type="OrthoDB" id="9768783at2"/>
<dbReference type="InterPro" id="IPR036259">
    <property type="entry name" value="MFS_trans_sf"/>
</dbReference>
<comment type="subcellular location">
    <subcellularLocation>
        <location evidence="1">Endomembrane system</location>
        <topology evidence="1">Multi-pass membrane protein</topology>
    </subcellularLocation>
</comment>
<organism evidence="8 9">
    <name type="scientific">Aliidiomarina haloalkalitolerans</name>
    <dbReference type="NCBI Taxonomy" id="859059"/>
    <lineage>
        <taxon>Bacteria</taxon>
        <taxon>Pseudomonadati</taxon>
        <taxon>Pseudomonadota</taxon>
        <taxon>Gammaproteobacteria</taxon>
        <taxon>Alteromonadales</taxon>
        <taxon>Idiomarinaceae</taxon>
        <taxon>Aliidiomarina</taxon>
    </lineage>
</organism>
<dbReference type="PANTHER" id="PTHR23519:SF1">
    <property type="entry name" value="AUTOPHAGY-RELATED PROTEIN 22"/>
    <property type="match status" value="1"/>
</dbReference>
<dbReference type="GO" id="GO:0012505">
    <property type="term" value="C:endomembrane system"/>
    <property type="evidence" value="ECO:0007669"/>
    <property type="project" value="UniProtKB-SubCell"/>
</dbReference>
<proteinExistence type="predicted"/>
<evidence type="ECO:0000313" key="8">
    <source>
        <dbReference type="EMBL" id="RUO19897.1"/>
    </source>
</evidence>
<dbReference type="EMBL" id="PIPI01000004">
    <property type="protein sequence ID" value="RUO19897.1"/>
    <property type="molecule type" value="Genomic_DNA"/>
</dbReference>
<dbReference type="InterPro" id="IPR050495">
    <property type="entry name" value="ATG22/LtaA_families"/>
</dbReference>
<dbReference type="InterPro" id="IPR020846">
    <property type="entry name" value="MFS_dom"/>
</dbReference>
<feature type="domain" description="Major facilitator superfamily (MFS) profile" evidence="7">
    <location>
        <begin position="243"/>
        <end position="448"/>
    </location>
</feature>
<feature type="transmembrane region" description="Helical" evidence="6">
    <location>
        <begin position="187"/>
        <end position="207"/>
    </location>
</feature>
<evidence type="ECO:0000256" key="2">
    <source>
        <dbReference type="ARBA" id="ARBA00022448"/>
    </source>
</evidence>
<dbReference type="AlphaFoldDB" id="A0A432VTU9"/>
<keyword evidence="3 6" id="KW-0812">Transmembrane</keyword>
<dbReference type="InterPro" id="IPR024671">
    <property type="entry name" value="Atg22-like"/>
</dbReference>
<evidence type="ECO:0000313" key="9">
    <source>
        <dbReference type="Proteomes" id="UP000288212"/>
    </source>
</evidence>
<feature type="transmembrane region" description="Helical" evidence="6">
    <location>
        <begin position="110"/>
        <end position="133"/>
    </location>
</feature>
<dbReference type="RefSeq" id="WP_126792779.1">
    <property type="nucleotide sequence ID" value="NZ_PIPI01000004.1"/>
</dbReference>
<feature type="transmembrane region" description="Helical" evidence="6">
    <location>
        <begin position="55"/>
        <end position="77"/>
    </location>
</feature>
<comment type="caution">
    <text evidence="8">The sequence shown here is derived from an EMBL/GenBank/DDBJ whole genome shotgun (WGS) entry which is preliminary data.</text>
</comment>
<feature type="transmembrane region" description="Helical" evidence="6">
    <location>
        <begin position="280"/>
        <end position="301"/>
    </location>
</feature>
<feature type="transmembrane region" description="Helical" evidence="6">
    <location>
        <begin position="405"/>
        <end position="423"/>
    </location>
</feature>
<evidence type="ECO:0000256" key="6">
    <source>
        <dbReference type="SAM" id="Phobius"/>
    </source>
</evidence>
<keyword evidence="5 6" id="KW-0472">Membrane</keyword>
<protein>
    <recommendedName>
        <fullName evidence="7">Major facilitator superfamily (MFS) profile domain-containing protein</fullName>
    </recommendedName>
</protein>
<feature type="transmembrane region" description="Helical" evidence="6">
    <location>
        <begin position="145"/>
        <end position="167"/>
    </location>
</feature>
<feature type="transmembrane region" description="Helical" evidence="6">
    <location>
        <begin position="86"/>
        <end position="104"/>
    </location>
</feature>
<gene>
    <name evidence="8" type="ORF">CWE06_07650</name>
</gene>
<accession>A0A432VTU9</accession>
<keyword evidence="9" id="KW-1185">Reference proteome</keyword>
<name>A0A432VTU9_9GAMM</name>
<dbReference type="Proteomes" id="UP000288212">
    <property type="component" value="Unassembled WGS sequence"/>
</dbReference>